<dbReference type="SUPFAM" id="SSF52058">
    <property type="entry name" value="L domain-like"/>
    <property type="match status" value="1"/>
</dbReference>
<keyword evidence="6" id="KW-0067">ATP-binding</keyword>
<feature type="coiled-coil region" evidence="7">
    <location>
        <begin position="844"/>
        <end position="872"/>
    </location>
</feature>
<dbReference type="PANTHER" id="PTHR33463">
    <property type="entry name" value="NB-ARC DOMAIN-CONTAINING PROTEIN-RELATED"/>
    <property type="match status" value="1"/>
</dbReference>
<dbReference type="Pfam" id="PF13855">
    <property type="entry name" value="LRR_8"/>
    <property type="match status" value="1"/>
</dbReference>
<feature type="domain" description="NB-ARC" evidence="8">
    <location>
        <begin position="124"/>
        <end position="288"/>
    </location>
</feature>
<keyword evidence="4" id="KW-0547">Nucleotide-binding</keyword>
<gene>
    <name evidence="11" type="ORF">F0562_030647</name>
</gene>
<keyword evidence="2" id="KW-0433">Leucine-rich repeat</keyword>
<dbReference type="PANTHER" id="PTHR33463:SF187">
    <property type="entry name" value="AND NB-ARC DOMAIN DISEASE RESISTANCE PROTEIN, PUTATIVE-RELATED"/>
    <property type="match status" value="1"/>
</dbReference>
<dbReference type="InterPro" id="IPR057135">
    <property type="entry name" value="At4g27190-like_LRR"/>
</dbReference>
<evidence type="ECO:0000313" key="11">
    <source>
        <dbReference type="EMBL" id="KAA8535644.1"/>
    </source>
</evidence>
<evidence type="ECO:0000256" key="3">
    <source>
        <dbReference type="ARBA" id="ARBA00022737"/>
    </source>
</evidence>
<evidence type="ECO:0000256" key="7">
    <source>
        <dbReference type="SAM" id="Coils"/>
    </source>
</evidence>
<feature type="domain" description="Disease resistance protein winged helix" evidence="10">
    <location>
        <begin position="377"/>
        <end position="446"/>
    </location>
</feature>
<dbReference type="FunFam" id="1.10.10.10:FF:000322">
    <property type="entry name" value="Probable disease resistance protein At1g63360"/>
    <property type="match status" value="1"/>
</dbReference>
<dbReference type="OrthoDB" id="6161812at2759"/>
<feature type="domain" description="Disease resistance protein At4g27190-like leucine-rich repeats" evidence="9">
    <location>
        <begin position="799"/>
        <end position="919"/>
    </location>
</feature>
<evidence type="ECO:0000256" key="6">
    <source>
        <dbReference type="ARBA" id="ARBA00022840"/>
    </source>
</evidence>
<comment type="similarity">
    <text evidence="1">Belongs to the disease resistance NB-LRR family.</text>
</comment>
<dbReference type="PRINTS" id="PR00364">
    <property type="entry name" value="DISEASERSIST"/>
</dbReference>
<dbReference type="InterPro" id="IPR042197">
    <property type="entry name" value="Apaf_helical"/>
</dbReference>
<evidence type="ECO:0000256" key="5">
    <source>
        <dbReference type="ARBA" id="ARBA00022821"/>
    </source>
</evidence>
<dbReference type="Gene3D" id="3.40.50.300">
    <property type="entry name" value="P-loop containing nucleotide triphosphate hydrolases"/>
    <property type="match status" value="1"/>
</dbReference>
<dbReference type="InterPro" id="IPR032675">
    <property type="entry name" value="LRR_dom_sf"/>
</dbReference>
<keyword evidence="7" id="KW-0175">Coiled coil</keyword>
<evidence type="ECO:0000256" key="4">
    <source>
        <dbReference type="ARBA" id="ARBA00022741"/>
    </source>
</evidence>
<dbReference type="Pfam" id="PF23559">
    <property type="entry name" value="WHD_DRP"/>
    <property type="match status" value="1"/>
</dbReference>
<keyword evidence="3" id="KW-0677">Repeat</keyword>
<dbReference type="InterPro" id="IPR001611">
    <property type="entry name" value="Leu-rich_rpt"/>
</dbReference>
<dbReference type="Pfam" id="PF23247">
    <property type="entry name" value="LRR_RPS2"/>
    <property type="match status" value="1"/>
</dbReference>
<dbReference type="GO" id="GO:0006952">
    <property type="term" value="P:defense response"/>
    <property type="evidence" value="ECO:0007669"/>
    <property type="project" value="UniProtKB-KW"/>
</dbReference>
<dbReference type="Proteomes" id="UP000325577">
    <property type="component" value="Linkage Group LG17"/>
</dbReference>
<dbReference type="InterPro" id="IPR058922">
    <property type="entry name" value="WHD_DRP"/>
</dbReference>
<evidence type="ECO:0000259" key="10">
    <source>
        <dbReference type="Pfam" id="PF23559"/>
    </source>
</evidence>
<organism evidence="11 12">
    <name type="scientific">Nyssa sinensis</name>
    <dbReference type="NCBI Taxonomy" id="561372"/>
    <lineage>
        <taxon>Eukaryota</taxon>
        <taxon>Viridiplantae</taxon>
        <taxon>Streptophyta</taxon>
        <taxon>Embryophyta</taxon>
        <taxon>Tracheophyta</taxon>
        <taxon>Spermatophyta</taxon>
        <taxon>Magnoliopsida</taxon>
        <taxon>eudicotyledons</taxon>
        <taxon>Gunneridae</taxon>
        <taxon>Pentapetalae</taxon>
        <taxon>asterids</taxon>
        <taxon>Cornales</taxon>
        <taxon>Nyssaceae</taxon>
        <taxon>Nyssa</taxon>
    </lineage>
</organism>
<dbReference type="InterPro" id="IPR002182">
    <property type="entry name" value="NB-ARC"/>
</dbReference>
<dbReference type="Pfam" id="PF00931">
    <property type="entry name" value="NB-ARC"/>
    <property type="match status" value="1"/>
</dbReference>
<dbReference type="Gene3D" id="1.10.10.10">
    <property type="entry name" value="Winged helix-like DNA-binding domain superfamily/Winged helix DNA-binding domain"/>
    <property type="match status" value="1"/>
</dbReference>
<protein>
    <submittedName>
        <fullName evidence="11">Uncharacterized protein</fullName>
    </submittedName>
</protein>
<proteinExistence type="inferred from homology"/>
<dbReference type="AlphaFoldDB" id="A0A5J5AYX3"/>
<dbReference type="Gene3D" id="1.10.8.430">
    <property type="entry name" value="Helical domain of apoptotic protease-activating factors"/>
    <property type="match status" value="1"/>
</dbReference>
<dbReference type="GO" id="GO:0005524">
    <property type="term" value="F:ATP binding"/>
    <property type="evidence" value="ECO:0007669"/>
    <property type="project" value="UniProtKB-KW"/>
</dbReference>
<evidence type="ECO:0000256" key="2">
    <source>
        <dbReference type="ARBA" id="ARBA00022614"/>
    </source>
</evidence>
<evidence type="ECO:0000259" key="9">
    <source>
        <dbReference type="Pfam" id="PF23247"/>
    </source>
</evidence>
<keyword evidence="5" id="KW-0611">Plant defense</keyword>
<dbReference type="SUPFAM" id="SSF52540">
    <property type="entry name" value="P-loop containing nucleoside triphosphate hydrolases"/>
    <property type="match status" value="1"/>
</dbReference>
<evidence type="ECO:0000256" key="1">
    <source>
        <dbReference type="ARBA" id="ARBA00008894"/>
    </source>
</evidence>
<dbReference type="EMBL" id="CM018040">
    <property type="protein sequence ID" value="KAA8535644.1"/>
    <property type="molecule type" value="Genomic_DNA"/>
</dbReference>
<dbReference type="GO" id="GO:0043531">
    <property type="term" value="F:ADP binding"/>
    <property type="evidence" value="ECO:0007669"/>
    <property type="project" value="InterPro"/>
</dbReference>
<evidence type="ECO:0000259" key="8">
    <source>
        <dbReference type="Pfam" id="PF00931"/>
    </source>
</evidence>
<name>A0A5J5AYX3_9ASTE</name>
<reference evidence="11 12" key="1">
    <citation type="submission" date="2019-09" db="EMBL/GenBank/DDBJ databases">
        <title>A chromosome-level genome assembly of the Chinese tupelo Nyssa sinensis.</title>
        <authorList>
            <person name="Yang X."/>
            <person name="Kang M."/>
            <person name="Yang Y."/>
            <person name="Xiong H."/>
            <person name="Wang M."/>
            <person name="Zhang Z."/>
            <person name="Wang Z."/>
            <person name="Wu H."/>
            <person name="Ma T."/>
            <person name="Liu J."/>
            <person name="Xi Z."/>
        </authorList>
    </citation>
    <scope>NUCLEOTIDE SEQUENCE [LARGE SCALE GENOMIC DNA]</scope>
    <source>
        <strain evidence="11">J267</strain>
        <tissue evidence="11">Leaf</tissue>
    </source>
</reference>
<keyword evidence="12" id="KW-1185">Reference proteome</keyword>
<dbReference type="InterPro" id="IPR036388">
    <property type="entry name" value="WH-like_DNA-bd_sf"/>
</dbReference>
<accession>A0A5J5AYX3</accession>
<evidence type="ECO:0000313" key="12">
    <source>
        <dbReference type="Proteomes" id="UP000325577"/>
    </source>
</evidence>
<dbReference type="InterPro" id="IPR050905">
    <property type="entry name" value="Plant_NBS-LRR"/>
</dbReference>
<sequence length="993" mass="114396">MLDEKMKTLIEKMEALGNHENEVKGQLKNAIHDFRKKPTATVEIWLKEVERKKTQVDAVKQRAGKRRYRGRSEFLSLVDKNIQEVNELIEQKARFPEGLVIEAPDQGGVEMLTMRLGGQATIDKNLETIKKLLIDEYTEAIGIYGMGGVGKTTIVTLVYNWLLENLTSADDVHWVTVTEESSIHKLQNDIAKWTKIDLSQEDDTKKRAADLYKTLERRKKFVLIFDGMWNVFSPTDIGIPVGGNKGKLIVTSRSLTVCRGMNCQQSLKVEPLVEDEAWDLFRQNVWTGNMVLDQSVEEIARSVAMECAGLPLAIITTARSMKGVEDIYDWRNALDELREPVEGLLDMEEEVYKPLKFSYDRLKDEKLQRCFLYCASFPEGYKIPKVDLIIYWIAEGLLDERQTRRAKFDRGHVILNKLENVCLLESVKEDDGFIGVKMHDVIRDMALNITKKEKRFTILTVKSGQLFPMPNESEWSGNLERVFLHGDIIQNYLSLSTSLSFPRLVTNLLQYNYRIKEIPDPFFVHLQSLRVLDLSYMTNLNCLPNSISNLKSLRGLLLNYCINLTSLPPLEELKELRVLFLQGSGVMKVPEGLERLVNLKCLDLSKTPTSISTGFLPTLSHLQCLRLDSVKDELRTEEFGSLTRLEMLGVRFSNLHQFDRYVNTDHWQRLSHYRLQIKDGCDDGSLRCRQVSIRQYKHGQGKELEQGIVLPTNMQELSLVHCFLPKSLLDFSPSLKNNDCSELQRCVIRYSNGIEHLWSTTKTTSSPQNIQILMLVNLPDLTSLFKYDRVEMEGGPSKPPPQSGTFSRLKLLSVAQCHKLKYLFTAWLVSNYMQNLQMIYVFYCSEIKHIIIEEEEEEEKEEEEEITIEGNSILTFGKLQTLKLEGVPQLKSICKGTKTMVCPSLQNVEVYDCPNLKRLSLSTIHVDDNRRASDTHPYPFLKISGLKEWWDLLIWDPWEESIFRHSFSLLKEPHHANIEGIWLKDLTCYEEVK</sequence>
<dbReference type="Gene3D" id="3.80.10.10">
    <property type="entry name" value="Ribonuclease Inhibitor"/>
    <property type="match status" value="2"/>
</dbReference>
<dbReference type="InterPro" id="IPR027417">
    <property type="entry name" value="P-loop_NTPase"/>
</dbReference>